<feature type="transmembrane region" description="Helical" evidence="2">
    <location>
        <begin position="321"/>
        <end position="342"/>
    </location>
</feature>
<dbReference type="AlphaFoldDB" id="A0A4R8TEU5"/>
<feature type="compositionally biased region" description="Polar residues" evidence="1">
    <location>
        <begin position="473"/>
        <end position="486"/>
    </location>
</feature>
<feature type="chain" id="PRO_5020650864" description="Transmembrane protein" evidence="3">
    <location>
        <begin position="21"/>
        <end position="486"/>
    </location>
</feature>
<dbReference type="EMBL" id="QAPF01000117">
    <property type="protein sequence ID" value="TEA16132.1"/>
    <property type="molecule type" value="Genomic_DNA"/>
</dbReference>
<keyword evidence="2" id="KW-0472">Membrane</keyword>
<gene>
    <name evidence="4" type="ORF">C8034_v001074</name>
</gene>
<protein>
    <recommendedName>
        <fullName evidence="6">Transmembrane protein</fullName>
    </recommendedName>
</protein>
<reference evidence="4 5" key="1">
    <citation type="submission" date="2018-11" db="EMBL/GenBank/DDBJ databases">
        <title>Genome sequence and assembly of Colletotrichum sidae.</title>
        <authorList>
            <person name="Gan P."/>
            <person name="Shirasu K."/>
        </authorList>
    </citation>
    <scope>NUCLEOTIDE SEQUENCE [LARGE SCALE GENOMIC DNA]</scope>
    <source>
        <strain evidence="4 5">CBS 518.97</strain>
    </source>
</reference>
<evidence type="ECO:0000313" key="4">
    <source>
        <dbReference type="EMBL" id="TEA16132.1"/>
    </source>
</evidence>
<evidence type="ECO:0008006" key="6">
    <source>
        <dbReference type="Google" id="ProtNLM"/>
    </source>
</evidence>
<proteinExistence type="predicted"/>
<keyword evidence="3" id="KW-0732">Signal</keyword>
<dbReference type="Proteomes" id="UP000295604">
    <property type="component" value="Unassembled WGS sequence"/>
</dbReference>
<evidence type="ECO:0000256" key="2">
    <source>
        <dbReference type="SAM" id="Phobius"/>
    </source>
</evidence>
<feature type="compositionally biased region" description="Polar residues" evidence="1">
    <location>
        <begin position="284"/>
        <end position="312"/>
    </location>
</feature>
<organism evidence="4 5">
    <name type="scientific">Colletotrichum sidae</name>
    <dbReference type="NCBI Taxonomy" id="1347389"/>
    <lineage>
        <taxon>Eukaryota</taxon>
        <taxon>Fungi</taxon>
        <taxon>Dikarya</taxon>
        <taxon>Ascomycota</taxon>
        <taxon>Pezizomycotina</taxon>
        <taxon>Sordariomycetes</taxon>
        <taxon>Hypocreomycetidae</taxon>
        <taxon>Glomerellales</taxon>
        <taxon>Glomerellaceae</taxon>
        <taxon>Colletotrichum</taxon>
        <taxon>Colletotrichum orbiculare species complex</taxon>
    </lineage>
</organism>
<name>A0A4R8TEU5_9PEZI</name>
<keyword evidence="2" id="KW-1133">Transmembrane helix</keyword>
<evidence type="ECO:0000256" key="1">
    <source>
        <dbReference type="SAM" id="MobiDB-lite"/>
    </source>
</evidence>
<feature type="compositionally biased region" description="Basic and acidic residues" evidence="1">
    <location>
        <begin position="443"/>
        <end position="453"/>
    </location>
</feature>
<accession>A0A4R8TEU5</accession>
<evidence type="ECO:0000313" key="5">
    <source>
        <dbReference type="Proteomes" id="UP000295604"/>
    </source>
</evidence>
<sequence length="486" mass="52186">MGAILVWLVLCLAWFAPISAHLSKQSSITSHLTSSMRIGPPQPWPHQTSTIEVARDTTLVISNLLRILTVNNPIVVTQTSIASPSGLVELEKRRPAPVGAGEAVPRPTSLATAQASVRLQGPKFVPSRFSAVRRQISTESVRAAVMVSTITIEVTTTVTRTGNFVATTTIFNEVFTSVTAKPTVTTILLVTISPIRTSPQSTSVVVPSIRTSAAGTTASSTLASTPVQTSSLATQLPPTSSTILGTTTGVTKWPVPSNALTTWFSASNYPTNWFTRPTMKPVDPQTSTAFDTLSTRPTPSQQNASSTAEPLSTSMLDPGTIAGIAIGAAASILLVMLAVWLLRRRIKRRRQVSIDEDDHQMTPATAAAAMLYSPMPAAMSRNFQIRAHHADMSDSSSDDREIRVVIRPTQKRRTHSAGIIPVSRVWPRPPGYNGQAFSFSAEESERSTPRDPKTWSVTSEYGGSKELPVLHDGSSQDARSANNGQR</sequence>
<evidence type="ECO:0000256" key="3">
    <source>
        <dbReference type="SAM" id="SignalP"/>
    </source>
</evidence>
<feature type="region of interest" description="Disordered" evidence="1">
    <location>
        <begin position="278"/>
        <end position="312"/>
    </location>
</feature>
<keyword evidence="2" id="KW-0812">Transmembrane</keyword>
<comment type="caution">
    <text evidence="4">The sequence shown here is derived from an EMBL/GenBank/DDBJ whole genome shotgun (WGS) entry which is preliminary data.</text>
</comment>
<keyword evidence="5" id="KW-1185">Reference proteome</keyword>
<feature type="region of interest" description="Disordered" evidence="1">
    <location>
        <begin position="436"/>
        <end position="486"/>
    </location>
</feature>
<feature type="signal peptide" evidence="3">
    <location>
        <begin position="1"/>
        <end position="20"/>
    </location>
</feature>